<organism evidence="1">
    <name type="scientific">Arundo donax</name>
    <name type="common">Giant reed</name>
    <name type="synonym">Donax arundinaceus</name>
    <dbReference type="NCBI Taxonomy" id="35708"/>
    <lineage>
        <taxon>Eukaryota</taxon>
        <taxon>Viridiplantae</taxon>
        <taxon>Streptophyta</taxon>
        <taxon>Embryophyta</taxon>
        <taxon>Tracheophyta</taxon>
        <taxon>Spermatophyta</taxon>
        <taxon>Magnoliopsida</taxon>
        <taxon>Liliopsida</taxon>
        <taxon>Poales</taxon>
        <taxon>Poaceae</taxon>
        <taxon>PACMAD clade</taxon>
        <taxon>Arundinoideae</taxon>
        <taxon>Arundineae</taxon>
        <taxon>Arundo</taxon>
    </lineage>
</organism>
<dbReference type="EMBL" id="GBRH01241907">
    <property type="protein sequence ID" value="JAD55988.1"/>
    <property type="molecule type" value="Transcribed_RNA"/>
</dbReference>
<accession>A0A0A9B1G4</accession>
<protein>
    <submittedName>
        <fullName evidence="1">Uncharacterized protein</fullName>
    </submittedName>
</protein>
<dbReference type="AlphaFoldDB" id="A0A0A9B1G4"/>
<reference evidence="1" key="1">
    <citation type="submission" date="2014-09" db="EMBL/GenBank/DDBJ databases">
        <authorList>
            <person name="Magalhaes I.L.F."/>
            <person name="Oliveira U."/>
            <person name="Santos F.R."/>
            <person name="Vidigal T.H.D.A."/>
            <person name="Brescovit A.D."/>
            <person name="Santos A.J."/>
        </authorList>
    </citation>
    <scope>NUCLEOTIDE SEQUENCE</scope>
    <source>
        <tissue evidence="1">Shoot tissue taken approximately 20 cm above the soil surface</tissue>
    </source>
</reference>
<evidence type="ECO:0000313" key="1">
    <source>
        <dbReference type="EMBL" id="JAD55988.1"/>
    </source>
</evidence>
<sequence length="29" mass="3505">MNAMNNFMSYNYTFQDIFAFYEGSLLTRD</sequence>
<reference evidence="1" key="2">
    <citation type="journal article" date="2015" name="Data Brief">
        <title>Shoot transcriptome of the giant reed, Arundo donax.</title>
        <authorList>
            <person name="Barrero R.A."/>
            <person name="Guerrero F.D."/>
            <person name="Moolhuijzen P."/>
            <person name="Goolsby J.A."/>
            <person name="Tidwell J."/>
            <person name="Bellgard S.E."/>
            <person name="Bellgard M.I."/>
        </authorList>
    </citation>
    <scope>NUCLEOTIDE SEQUENCE</scope>
    <source>
        <tissue evidence="1">Shoot tissue taken approximately 20 cm above the soil surface</tissue>
    </source>
</reference>
<name>A0A0A9B1G4_ARUDO</name>
<proteinExistence type="predicted"/>